<dbReference type="AlphaFoldDB" id="A0AAD9BX62"/>
<accession>A0AAD9BX62</accession>
<feature type="non-terminal residue" evidence="1">
    <location>
        <position position="115"/>
    </location>
</feature>
<gene>
    <name evidence="1" type="ORF">KUDE01_009499</name>
</gene>
<comment type="caution">
    <text evidence="1">The sequence shown here is derived from an EMBL/GenBank/DDBJ whole genome shotgun (WGS) entry which is preliminary data.</text>
</comment>
<name>A0AAD9BX62_DISEL</name>
<proteinExistence type="predicted"/>
<evidence type="ECO:0000313" key="2">
    <source>
        <dbReference type="Proteomes" id="UP001228049"/>
    </source>
</evidence>
<dbReference type="EMBL" id="JASDAP010000015">
    <property type="protein sequence ID" value="KAK1890668.1"/>
    <property type="molecule type" value="Genomic_DNA"/>
</dbReference>
<feature type="non-terminal residue" evidence="1">
    <location>
        <position position="1"/>
    </location>
</feature>
<organism evidence="1 2">
    <name type="scientific">Dissostichus eleginoides</name>
    <name type="common">Patagonian toothfish</name>
    <name type="synonym">Dissostichus amissus</name>
    <dbReference type="NCBI Taxonomy" id="100907"/>
    <lineage>
        <taxon>Eukaryota</taxon>
        <taxon>Metazoa</taxon>
        <taxon>Chordata</taxon>
        <taxon>Craniata</taxon>
        <taxon>Vertebrata</taxon>
        <taxon>Euteleostomi</taxon>
        <taxon>Actinopterygii</taxon>
        <taxon>Neopterygii</taxon>
        <taxon>Teleostei</taxon>
        <taxon>Neoteleostei</taxon>
        <taxon>Acanthomorphata</taxon>
        <taxon>Eupercaria</taxon>
        <taxon>Perciformes</taxon>
        <taxon>Notothenioidei</taxon>
        <taxon>Nototheniidae</taxon>
        <taxon>Dissostichus</taxon>
    </lineage>
</organism>
<evidence type="ECO:0000313" key="1">
    <source>
        <dbReference type="EMBL" id="KAK1890668.1"/>
    </source>
</evidence>
<reference evidence="1" key="1">
    <citation type="submission" date="2023-04" db="EMBL/GenBank/DDBJ databases">
        <title>Chromosome-level genome of Chaenocephalus aceratus.</title>
        <authorList>
            <person name="Park H."/>
        </authorList>
    </citation>
    <scope>NUCLEOTIDE SEQUENCE</scope>
    <source>
        <strain evidence="1">DE</strain>
        <tissue evidence="1">Muscle</tissue>
    </source>
</reference>
<dbReference type="Proteomes" id="UP001228049">
    <property type="component" value="Unassembled WGS sequence"/>
</dbReference>
<sequence>LLREAPLVSSMAPQTTPGCTQNAASGLANMQGMHEITCGDAGASESTGNALQSWEDLPGHHVLRNNITVSNFITSYINSLQRFSGVHYKENPDEVNLFSARFISLFHSCSFTTLS</sequence>
<keyword evidence="2" id="KW-1185">Reference proteome</keyword>
<protein>
    <submittedName>
        <fullName evidence="1">Chaperone protein DnaK</fullName>
    </submittedName>
</protein>